<dbReference type="GO" id="GO:0005737">
    <property type="term" value="C:cytoplasm"/>
    <property type="evidence" value="ECO:0007669"/>
    <property type="project" value="TreeGrafter"/>
</dbReference>
<keyword evidence="9" id="KW-1185">Reference proteome</keyword>
<dbReference type="InterPro" id="IPR013328">
    <property type="entry name" value="6PGD_dom2"/>
</dbReference>
<evidence type="ECO:0000259" key="7">
    <source>
        <dbReference type="Pfam" id="PF08546"/>
    </source>
</evidence>
<gene>
    <name evidence="8" type="primary">panE</name>
    <name evidence="8" type="ORF">CQA01_07560</name>
</gene>
<dbReference type="AlphaFoldDB" id="A0A512C7M3"/>
<evidence type="ECO:0000256" key="1">
    <source>
        <dbReference type="ARBA" id="ARBA00004994"/>
    </source>
</evidence>
<evidence type="ECO:0000313" key="8">
    <source>
        <dbReference type="EMBL" id="GEO20222.1"/>
    </source>
</evidence>
<proteinExistence type="predicted"/>
<feature type="domain" description="Ketopantoate reductase N-terminal" evidence="6">
    <location>
        <begin position="6"/>
        <end position="157"/>
    </location>
</feature>
<comment type="catalytic activity">
    <reaction evidence="5">
        <text>(R)-pantoate + NADP(+) = 2-dehydropantoate + NADPH + H(+)</text>
        <dbReference type="Rhea" id="RHEA:16233"/>
        <dbReference type="ChEBI" id="CHEBI:11561"/>
        <dbReference type="ChEBI" id="CHEBI:15378"/>
        <dbReference type="ChEBI" id="CHEBI:15980"/>
        <dbReference type="ChEBI" id="CHEBI:57783"/>
        <dbReference type="ChEBI" id="CHEBI:58349"/>
        <dbReference type="EC" id="1.1.1.169"/>
    </reaction>
</comment>
<name>A0A512C7M3_9BACT</name>
<dbReference type="EC" id="1.1.1.169" evidence="2"/>
<dbReference type="InterPro" id="IPR008927">
    <property type="entry name" value="6-PGluconate_DH-like_C_sf"/>
</dbReference>
<dbReference type="PANTHER" id="PTHR21708">
    <property type="entry name" value="PROBABLE 2-DEHYDROPANTOATE 2-REDUCTASE"/>
    <property type="match status" value="1"/>
</dbReference>
<evidence type="ECO:0000256" key="2">
    <source>
        <dbReference type="ARBA" id="ARBA00013014"/>
    </source>
</evidence>
<dbReference type="EMBL" id="BJYV01000002">
    <property type="protein sequence ID" value="GEO20222.1"/>
    <property type="molecule type" value="Genomic_DNA"/>
</dbReference>
<dbReference type="Gene3D" id="3.40.50.720">
    <property type="entry name" value="NAD(P)-binding Rossmann-like Domain"/>
    <property type="match status" value="1"/>
</dbReference>
<dbReference type="SUPFAM" id="SSF48179">
    <property type="entry name" value="6-phosphogluconate dehydrogenase C-terminal domain-like"/>
    <property type="match status" value="1"/>
</dbReference>
<reference evidence="8 9" key="1">
    <citation type="submission" date="2019-07" db="EMBL/GenBank/DDBJ databases">
        <title>Whole genome shotgun sequence of Cyclobacterium qasimii NBRC 106168.</title>
        <authorList>
            <person name="Hosoyama A."/>
            <person name="Uohara A."/>
            <person name="Ohji S."/>
            <person name="Ichikawa N."/>
        </authorList>
    </citation>
    <scope>NUCLEOTIDE SEQUENCE [LARGE SCALE GENOMIC DNA]</scope>
    <source>
        <strain evidence="8 9">NBRC 106168</strain>
    </source>
</reference>
<evidence type="ECO:0000313" key="9">
    <source>
        <dbReference type="Proteomes" id="UP000321301"/>
    </source>
</evidence>
<dbReference type="InterPro" id="IPR013332">
    <property type="entry name" value="KPR_N"/>
</dbReference>
<feature type="domain" description="Ketopantoate reductase C-terminal" evidence="7">
    <location>
        <begin position="187"/>
        <end position="296"/>
    </location>
</feature>
<dbReference type="Pfam" id="PF02558">
    <property type="entry name" value="ApbA"/>
    <property type="match status" value="1"/>
</dbReference>
<dbReference type="InterPro" id="IPR013752">
    <property type="entry name" value="KPA_reductase"/>
</dbReference>
<organism evidence="8 9">
    <name type="scientific">Cyclobacterium qasimii</name>
    <dbReference type="NCBI Taxonomy" id="1350429"/>
    <lineage>
        <taxon>Bacteria</taxon>
        <taxon>Pseudomonadati</taxon>
        <taxon>Bacteroidota</taxon>
        <taxon>Cytophagia</taxon>
        <taxon>Cytophagales</taxon>
        <taxon>Cyclobacteriaceae</taxon>
        <taxon>Cyclobacterium</taxon>
    </lineage>
</organism>
<evidence type="ECO:0000259" key="6">
    <source>
        <dbReference type="Pfam" id="PF02558"/>
    </source>
</evidence>
<dbReference type="Pfam" id="PF08546">
    <property type="entry name" value="ApbA_C"/>
    <property type="match status" value="1"/>
</dbReference>
<comment type="pathway">
    <text evidence="1">Cofactor biosynthesis; (R)-pantothenate biosynthesis; (R)-pantoate from 3-methyl-2-oxobutanoate: step 2/2.</text>
</comment>
<dbReference type="InterPro" id="IPR051402">
    <property type="entry name" value="KPR-Related"/>
</dbReference>
<dbReference type="PANTHER" id="PTHR21708:SF26">
    <property type="entry name" value="2-DEHYDROPANTOATE 2-REDUCTASE"/>
    <property type="match status" value="1"/>
</dbReference>
<protein>
    <recommendedName>
        <fullName evidence="3">2-dehydropantoate 2-reductase</fullName>
        <ecNumber evidence="2">1.1.1.169</ecNumber>
    </recommendedName>
    <alternativeName>
        <fullName evidence="4">Ketopantoate reductase</fullName>
    </alternativeName>
</protein>
<comment type="caution">
    <text evidence="8">The sequence shown here is derived from an EMBL/GenBank/DDBJ whole genome shotgun (WGS) entry which is preliminary data.</text>
</comment>
<evidence type="ECO:0000256" key="4">
    <source>
        <dbReference type="ARBA" id="ARBA00032024"/>
    </source>
</evidence>
<dbReference type="Proteomes" id="UP000321301">
    <property type="component" value="Unassembled WGS sequence"/>
</dbReference>
<evidence type="ECO:0000256" key="3">
    <source>
        <dbReference type="ARBA" id="ARBA00019465"/>
    </source>
</evidence>
<evidence type="ECO:0000256" key="5">
    <source>
        <dbReference type="ARBA" id="ARBA00048793"/>
    </source>
</evidence>
<dbReference type="GO" id="GO:0008677">
    <property type="term" value="F:2-dehydropantoate 2-reductase activity"/>
    <property type="evidence" value="ECO:0007669"/>
    <property type="project" value="UniProtKB-EC"/>
</dbReference>
<dbReference type="RefSeq" id="WP_020891321.1">
    <property type="nucleotide sequence ID" value="NZ_BJYV01000002.1"/>
</dbReference>
<sequence>MKKKSIAILGIGGVGGFIGAKILANRFDDSIKLDFISRGATYENIKSKGFLFTSPEEEVVLYPDDLLLSGKVEEPYDLVILATKSQSMESAIIENQSIFDENTLVLPLQNMVNAAQFASALVKKPEVVDACIYLISNVQNPGQIRHLGGPGKVIVGKPLSDKFDWAFEYLNQCGIPISLVSDAPTHLWRKFLFISSLGALSAAYDVTLGEIRNNPELKTLWEYLMEEIIQLAQNRDVPIDHSDLMAALEMLSNFPANAKTSFQLDIEKGWTGEKKTLVDEVISDSLKNGLTCPYYQEMEFKIDKRLQHMAGAWE</sequence>
<accession>A0A512C7M3</accession>
<dbReference type="Gene3D" id="1.10.1040.10">
    <property type="entry name" value="N-(1-d-carboxylethyl)-l-norvaline Dehydrogenase, domain 2"/>
    <property type="match status" value="1"/>
</dbReference>